<gene>
    <name evidence="2" type="ORF">DGMP_34480</name>
</gene>
<dbReference type="Pfam" id="PF00027">
    <property type="entry name" value="cNMP_binding"/>
    <property type="match status" value="1"/>
</dbReference>
<dbReference type="SMART" id="SM00100">
    <property type="entry name" value="cNMP"/>
    <property type="match status" value="1"/>
</dbReference>
<dbReference type="InterPro" id="IPR000595">
    <property type="entry name" value="cNMP-bd_dom"/>
</dbReference>
<proteinExistence type="predicted"/>
<protein>
    <recommendedName>
        <fullName evidence="1">Cyclic nucleotide-binding domain-containing protein</fullName>
    </recommendedName>
</protein>
<reference evidence="2" key="1">
    <citation type="submission" date="2020-09" db="EMBL/GenBank/DDBJ databases">
        <title>Desulfogranum mesoprofundum gen. nov., sp. nov., a novel mesophilic, sulfate-reducing chemolithoautotroph isolated from a deep-sea hydrothermal vent chimney in the Suiyo Seamount.</title>
        <authorList>
            <person name="Hashimoto Y."/>
            <person name="Nakagawa S."/>
        </authorList>
    </citation>
    <scope>NUCLEOTIDE SEQUENCE</scope>
    <source>
        <strain evidence="2">KT2</strain>
    </source>
</reference>
<dbReference type="CDD" id="cd00038">
    <property type="entry name" value="CAP_ED"/>
    <property type="match status" value="1"/>
</dbReference>
<dbReference type="KEGG" id="dbk:DGMP_34480"/>
<accession>A0A8D5FKU0</accession>
<organism evidence="2 3">
    <name type="scientific">Desulfomarina profundi</name>
    <dbReference type="NCBI Taxonomy" id="2772557"/>
    <lineage>
        <taxon>Bacteria</taxon>
        <taxon>Pseudomonadati</taxon>
        <taxon>Thermodesulfobacteriota</taxon>
        <taxon>Desulfobulbia</taxon>
        <taxon>Desulfobulbales</taxon>
        <taxon>Desulfobulbaceae</taxon>
        <taxon>Desulfomarina</taxon>
    </lineage>
</organism>
<name>A0A8D5FKU0_9BACT</name>
<evidence type="ECO:0000259" key="1">
    <source>
        <dbReference type="SMART" id="SM00100"/>
    </source>
</evidence>
<evidence type="ECO:0000313" key="2">
    <source>
        <dbReference type="EMBL" id="BCL62755.1"/>
    </source>
</evidence>
<feature type="domain" description="Cyclic nucleotide-binding" evidence="1">
    <location>
        <begin position="293"/>
        <end position="413"/>
    </location>
</feature>
<dbReference type="EMBL" id="AP024086">
    <property type="protein sequence ID" value="BCL62755.1"/>
    <property type="molecule type" value="Genomic_DNA"/>
</dbReference>
<sequence>MIECPDEREVVILMTDMVKYSWTTSAMSPGEIKDFLIEYHTAIHDLVDHETNGPLEIEPSAGDGSLIIFEKRSGEGKSGVCCRALKTAVKIAEAVADGRLQPTRMGILLGDITSARLGSRVVKFGSSFAVANRLEELCGYFGTDLLMDREVARYQKGYDDSLLIMAKVSLTSVLHPMNIFTLCLPGIQNYPAGVDRIRLLRFIAMKNEAMEFFTGDLQKGIEPDFPRVREMLMEAQNYFLDLTGRADIGTERILEYIREYPFPAEDFDRCGMKLMEKSRDSLGERIFHLSKQLLKAINPQYYHALVVDTKWEKYFRLEWRRKGETVIEVDSAPDGVYYLDSGVAETVDRDGNWLATIEAGTIFGEMAYFGRELKRTATVIAKTDLVLRRISTADLEKLPVIVNIFETIALSRKKEILANEKRAASLPRQ</sequence>
<keyword evidence="3" id="KW-1185">Reference proteome</keyword>
<dbReference type="Proteomes" id="UP000826725">
    <property type="component" value="Chromosome"/>
</dbReference>
<dbReference type="AlphaFoldDB" id="A0A8D5FKU0"/>
<evidence type="ECO:0000313" key="3">
    <source>
        <dbReference type="Proteomes" id="UP000826725"/>
    </source>
</evidence>